<feature type="transmembrane region" description="Helical" evidence="6">
    <location>
        <begin position="105"/>
        <end position="127"/>
    </location>
</feature>
<evidence type="ECO:0000313" key="8">
    <source>
        <dbReference type="Proteomes" id="UP001595696"/>
    </source>
</evidence>
<organism evidence="7 8">
    <name type="scientific">Nocardia jiangsuensis</name>
    <dbReference type="NCBI Taxonomy" id="1691563"/>
    <lineage>
        <taxon>Bacteria</taxon>
        <taxon>Bacillati</taxon>
        <taxon>Actinomycetota</taxon>
        <taxon>Actinomycetes</taxon>
        <taxon>Mycobacteriales</taxon>
        <taxon>Nocardiaceae</taxon>
        <taxon>Nocardia</taxon>
    </lineage>
</organism>
<feature type="transmembrane region" description="Helical" evidence="6">
    <location>
        <begin position="227"/>
        <end position="249"/>
    </location>
</feature>
<feature type="transmembrane region" description="Helical" evidence="6">
    <location>
        <begin position="191"/>
        <end position="215"/>
    </location>
</feature>
<keyword evidence="5 6" id="KW-0472">Membrane</keyword>
<feature type="transmembrane region" description="Helical" evidence="6">
    <location>
        <begin position="47"/>
        <end position="69"/>
    </location>
</feature>
<dbReference type="PANTHER" id="PTHR30213">
    <property type="entry name" value="INNER MEMBRANE PROTEIN YHJD"/>
    <property type="match status" value="1"/>
</dbReference>
<proteinExistence type="predicted"/>
<evidence type="ECO:0000313" key="7">
    <source>
        <dbReference type="EMBL" id="MFC3961365.1"/>
    </source>
</evidence>
<name>A0ABV8DMS6_9NOCA</name>
<evidence type="ECO:0000256" key="5">
    <source>
        <dbReference type="ARBA" id="ARBA00023136"/>
    </source>
</evidence>
<gene>
    <name evidence="7" type="ORF">ACFO0B_05110</name>
</gene>
<feature type="transmembrane region" description="Helical" evidence="6">
    <location>
        <begin position="148"/>
        <end position="171"/>
    </location>
</feature>
<evidence type="ECO:0000256" key="3">
    <source>
        <dbReference type="ARBA" id="ARBA00022692"/>
    </source>
</evidence>
<keyword evidence="2" id="KW-1003">Cell membrane</keyword>
<dbReference type="RefSeq" id="WP_378611113.1">
    <property type="nucleotide sequence ID" value="NZ_JBHSAX010000004.1"/>
</dbReference>
<evidence type="ECO:0000256" key="4">
    <source>
        <dbReference type="ARBA" id="ARBA00022989"/>
    </source>
</evidence>
<accession>A0ABV8DMS6</accession>
<evidence type="ECO:0000256" key="6">
    <source>
        <dbReference type="SAM" id="Phobius"/>
    </source>
</evidence>
<sequence length="309" mass="33179">MTVVPGAPLDAVVAPTTAPLRRSRGQLARYLFDLIFDDTLADHAATLTFYAVLAALPTLTTMLAIVGALNQSVTDPLVDEFRALGPGPGAQLLIDTLHELRGSALSAPLILLGLPVTLWILTRYLGALVQGIQSMYGIVGDEPRKRTILLRAVLAAVAFPLLACCLVAVVTTGEMATGIGERLGLGEEVAATWPILKWPLLLAVMTFLVVLLYRLVLHGHGTRYRRLARGSLLALAVWLTASAGFTLYVEHFGSYSRLYGSLAAAVILLVWVWITHFALLLGAAYNAPDPGAVPRQPTRRLNRDGTASR</sequence>
<dbReference type="Proteomes" id="UP001595696">
    <property type="component" value="Unassembled WGS sequence"/>
</dbReference>
<dbReference type="PIRSF" id="PIRSF035875">
    <property type="entry name" value="RNase_BN"/>
    <property type="match status" value="1"/>
</dbReference>
<dbReference type="PANTHER" id="PTHR30213:SF0">
    <property type="entry name" value="UPF0761 MEMBRANE PROTEIN YIHY"/>
    <property type="match status" value="1"/>
</dbReference>
<dbReference type="InterPro" id="IPR017039">
    <property type="entry name" value="Virul_fac_BrkB"/>
</dbReference>
<dbReference type="EMBL" id="JBHSAX010000004">
    <property type="protein sequence ID" value="MFC3961365.1"/>
    <property type="molecule type" value="Genomic_DNA"/>
</dbReference>
<comment type="subcellular location">
    <subcellularLocation>
        <location evidence="1">Cell membrane</location>
        <topology evidence="1">Multi-pass membrane protein</topology>
    </subcellularLocation>
</comment>
<comment type="caution">
    <text evidence="7">The sequence shown here is derived from an EMBL/GenBank/DDBJ whole genome shotgun (WGS) entry which is preliminary data.</text>
</comment>
<evidence type="ECO:0000256" key="2">
    <source>
        <dbReference type="ARBA" id="ARBA00022475"/>
    </source>
</evidence>
<dbReference type="Pfam" id="PF03631">
    <property type="entry name" value="Virul_fac_BrkB"/>
    <property type="match status" value="1"/>
</dbReference>
<reference evidence="8" key="1">
    <citation type="journal article" date="2019" name="Int. J. Syst. Evol. Microbiol.">
        <title>The Global Catalogue of Microorganisms (GCM) 10K type strain sequencing project: providing services to taxonomists for standard genome sequencing and annotation.</title>
        <authorList>
            <consortium name="The Broad Institute Genomics Platform"/>
            <consortium name="The Broad Institute Genome Sequencing Center for Infectious Disease"/>
            <person name="Wu L."/>
            <person name="Ma J."/>
        </authorList>
    </citation>
    <scope>NUCLEOTIDE SEQUENCE [LARGE SCALE GENOMIC DNA]</scope>
    <source>
        <strain evidence="8">CGMCC 4.7330</strain>
    </source>
</reference>
<keyword evidence="3 6" id="KW-0812">Transmembrane</keyword>
<protein>
    <submittedName>
        <fullName evidence="7">YihY/virulence factor BrkB family protein</fullName>
    </submittedName>
</protein>
<keyword evidence="8" id="KW-1185">Reference proteome</keyword>
<keyword evidence="4 6" id="KW-1133">Transmembrane helix</keyword>
<evidence type="ECO:0000256" key="1">
    <source>
        <dbReference type="ARBA" id="ARBA00004651"/>
    </source>
</evidence>
<feature type="transmembrane region" description="Helical" evidence="6">
    <location>
        <begin position="261"/>
        <end position="285"/>
    </location>
</feature>